<evidence type="ECO:0000313" key="1">
    <source>
        <dbReference type="EMBL" id="GMF03076.1"/>
    </source>
</evidence>
<organism evidence="1 2">
    <name type="scientific">Ambrosiozyma monospora</name>
    <name type="common">Yeast</name>
    <name type="synonym">Endomycopsis monosporus</name>
    <dbReference type="NCBI Taxonomy" id="43982"/>
    <lineage>
        <taxon>Eukaryota</taxon>
        <taxon>Fungi</taxon>
        <taxon>Dikarya</taxon>
        <taxon>Ascomycota</taxon>
        <taxon>Saccharomycotina</taxon>
        <taxon>Pichiomycetes</taxon>
        <taxon>Pichiales</taxon>
        <taxon>Pichiaceae</taxon>
        <taxon>Ambrosiozyma</taxon>
    </lineage>
</organism>
<comment type="caution">
    <text evidence="1">The sequence shown here is derived from an EMBL/GenBank/DDBJ whole genome shotgun (WGS) entry which is preliminary data.</text>
</comment>
<proteinExistence type="predicted"/>
<dbReference type="EMBL" id="BSXS01012822">
    <property type="protein sequence ID" value="GMF03076.1"/>
    <property type="molecule type" value="Genomic_DNA"/>
</dbReference>
<accession>A0ACB5U680</accession>
<dbReference type="Proteomes" id="UP001165064">
    <property type="component" value="Unassembled WGS sequence"/>
</dbReference>
<sequence>MVNLQSTFSMSSGLTEAFLVSVDVFVPVGVSVFFSVLFSVFFELVSSIGLLLACLVLKRLIYTVSNKNTDNTITKPKGNVTYASGFLQSWPPSVNPKMINNKPDTNRITPP</sequence>
<protein>
    <submittedName>
        <fullName evidence="1">Unnamed protein product</fullName>
    </submittedName>
</protein>
<evidence type="ECO:0000313" key="2">
    <source>
        <dbReference type="Proteomes" id="UP001165064"/>
    </source>
</evidence>
<gene>
    <name evidence="1" type="ORF">Amon02_001166200</name>
</gene>
<name>A0ACB5U680_AMBMO</name>
<keyword evidence="2" id="KW-1185">Reference proteome</keyword>
<reference evidence="1" key="1">
    <citation type="submission" date="2023-04" db="EMBL/GenBank/DDBJ databases">
        <title>Ambrosiozyma monospora NBRC 10751.</title>
        <authorList>
            <person name="Ichikawa N."/>
            <person name="Sato H."/>
            <person name="Tonouchi N."/>
        </authorList>
    </citation>
    <scope>NUCLEOTIDE SEQUENCE</scope>
    <source>
        <strain evidence="1">NBRC 10751</strain>
    </source>
</reference>